<evidence type="ECO:0000313" key="8">
    <source>
        <dbReference type="EMBL" id="RKP40257.1"/>
    </source>
</evidence>
<organism evidence="8 9">
    <name type="scientific">Dimargaris cristalligena</name>
    <dbReference type="NCBI Taxonomy" id="215637"/>
    <lineage>
        <taxon>Eukaryota</taxon>
        <taxon>Fungi</taxon>
        <taxon>Fungi incertae sedis</taxon>
        <taxon>Zoopagomycota</taxon>
        <taxon>Kickxellomycotina</taxon>
        <taxon>Dimargaritomycetes</taxon>
        <taxon>Dimargaritales</taxon>
        <taxon>Dimargaritaceae</taxon>
        <taxon>Dimargaris</taxon>
    </lineage>
</organism>
<gene>
    <name evidence="8" type="ORF">BJ085DRAFT_32303</name>
</gene>
<comment type="subcellular location">
    <subcellularLocation>
        <location evidence="1">Endoplasmic reticulum membrane</location>
        <topology evidence="1">Peripheral membrane protein</topology>
    </subcellularLocation>
</comment>
<dbReference type="Proteomes" id="UP000268162">
    <property type="component" value="Unassembled WGS sequence"/>
</dbReference>
<evidence type="ECO:0000256" key="5">
    <source>
        <dbReference type="ARBA" id="ARBA00022824"/>
    </source>
</evidence>
<dbReference type="STRING" id="215637.A0A4Q0A2G5"/>
<keyword evidence="6" id="KW-0472">Membrane</keyword>
<evidence type="ECO:0000256" key="2">
    <source>
        <dbReference type="ARBA" id="ARBA00007732"/>
    </source>
</evidence>
<evidence type="ECO:0000259" key="7">
    <source>
        <dbReference type="Pfam" id="PF10256"/>
    </source>
</evidence>
<dbReference type="GO" id="GO:0005789">
    <property type="term" value="C:endoplasmic reticulum membrane"/>
    <property type="evidence" value="ECO:0007669"/>
    <property type="project" value="UniProtKB-SubCell"/>
</dbReference>
<dbReference type="PANTHER" id="PTHR13254:SF0">
    <property type="entry name" value="GOLGIN SUBFAMILY A MEMBER 7_ERF4 DOMAIN-CONTAINING PROTEIN"/>
    <property type="match status" value="1"/>
</dbReference>
<dbReference type="AlphaFoldDB" id="A0A4Q0A2G5"/>
<proteinExistence type="inferred from homology"/>
<dbReference type="InterPro" id="IPR051371">
    <property type="entry name" value="Ras_palmitoyltransferase"/>
</dbReference>
<dbReference type="Pfam" id="PF10256">
    <property type="entry name" value="Erf4"/>
    <property type="match status" value="1"/>
</dbReference>
<accession>A0A4Q0A2G5</accession>
<keyword evidence="9" id="KW-1185">Reference proteome</keyword>
<reference evidence="9" key="1">
    <citation type="journal article" date="2018" name="Nat. Microbiol.">
        <title>Leveraging single-cell genomics to expand the fungal tree of life.</title>
        <authorList>
            <person name="Ahrendt S.R."/>
            <person name="Quandt C.A."/>
            <person name="Ciobanu D."/>
            <person name="Clum A."/>
            <person name="Salamov A."/>
            <person name="Andreopoulos B."/>
            <person name="Cheng J.F."/>
            <person name="Woyke T."/>
            <person name="Pelin A."/>
            <person name="Henrissat B."/>
            <person name="Reynolds N.K."/>
            <person name="Benny G.L."/>
            <person name="Smith M.E."/>
            <person name="James T.Y."/>
            <person name="Grigoriev I.V."/>
        </authorList>
    </citation>
    <scope>NUCLEOTIDE SEQUENCE [LARGE SCALE GENOMIC DNA]</scope>
    <source>
        <strain evidence="9">RSA 468</strain>
    </source>
</reference>
<sequence>MGEGNIAHPPPPSPVRAIPIPRDCSHGEIKQFALEYPAPFEGSIDIQEFRQYIRRLNSLLAEAEAPLRRHAIDHILAFLTLNLSSLIIPTYYDRAMKKVFRFINEQNESLFIPNGYRVTDPRKTAFLFLEVVPLSLEGRS</sequence>
<evidence type="ECO:0000256" key="4">
    <source>
        <dbReference type="ARBA" id="ARBA00018463"/>
    </source>
</evidence>
<comment type="similarity">
    <text evidence="2">Belongs to the ERF4 family.</text>
</comment>
<dbReference type="GO" id="GO:0006612">
    <property type="term" value="P:protein targeting to membrane"/>
    <property type="evidence" value="ECO:0007669"/>
    <property type="project" value="TreeGrafter"/>
</dbReference>
<evidence type="ECO:0000256" key="1">
    <source>
        <dbReference type="ARBA" id="ARBA00004406"/>
    </source>
</evidence>
<dbReference type="PANTHER" id="PTHR13254">
    <property type="entry name" value="GOLGI AUTOANTIGEN, GOLGIN SUBFAMILY A, 7"/>
    <property type="match status" value="1"/>
</dbReference>
<comment type="subunit">
    <text evidence="3">Interacts with ERF2.</text>
</comment>
<evidence type="ECO:0000256" key="6">
    <source>
        <dbReference type="ARBA" id="ARBA00023136"/>
    </source>
</evidence>
<dbReference type="InterPro" id="IPR019383">
    <property type="entry name" value="Golgin_A_7/ERF4"/>
</dbReference>
<dbReference type="GO" id="GO:0031211">
    <property type="term" value="C:endoplasmic reticulum palmitoyltransferase complex"/>
    <property type="evidence" value="ECO:0007669"/>
    <property type="project" value="TreeGrafter"/>
</dbReference>
<evidence type="ECO:0000256" key="3">
    <source>
        <dbReference type="ARBA" id="ARBA00011396"/>
    </source>
</evidence>
<keyword evidence="5" id="KW-0256">Endoplasmic reticulum</keyword>
<name>A0A4Q0A2G5_9FUNG</name>
<dbReference type="EMBL" id="ML002216">
    <property type="protein sequence ID" value="RKP40257.1"/>
    <property type="molecule type" value="Genomic_DNA"/>
</dbReference>
<protein>
    <recommendedName>
        <fullName evidence="4">Ras modification protein ERF4</fullName>
    </recommendedName>
</protein>
<feature type="domain" description="Golgin subfamily A member 7/ERF4" evidence="7">
    <location>
        <begin position="18"/>
        <end position="130"/>
    </location>
</feature>
<evidence type="ECO:0000313" key="9">
    <source>
        <dbReference type="Proteomes" id="UP000268162"/>
    </source>
</evidence>